<gene>
    <name evidence="2" type="ORF">PLOB_00000500</name>
</gene>
<dbReference type="InterPro" id="IPR008906">
    <property type="entry name" value="HATC_C_dom"/>
</dbReference>
<dbReference type="Proteomes" id="UP001159405">
    <property type="component" value="Unassembled WGS sequence"/>
</dbReference>
<evidence type="ECO:0000259" key="1">
    <source>
        <dbReference type="Pfam" id="PF05699"/>
    </source>
</evidence>
<proteinExistence type="predicted"/>
<comment type="caution">
    <text evidence="2">The sequence shown here is derived from an EMBL/GenBank/DDBJ whole genome shotgun (WGS) entry which is preliminary data.</text>
</comment>
<keyword evidence="3" id="KW-1185">Reference proteome</keyword>
<name>A0ABN8MNC7_9CNID</name>
<sequence>MDMIWHYLSNLKAVDGKNRFSRISRVAKLVLVIPHSNAEEERIFSMVRKNKTAFRPNLDPKGTLSSILTIKLGSHQPAHVFEPPKSMLKKAKTATWDYNKLHAKK</sequence>
<dbReference type="PANTHER" id="PTHR37162">
    <property type="entry name" value="HAT FAMILY DIMERISATION DOMAINCONTAINING PROTEIN-RELATED"/>
    <property type="match status" value="1"/>
</dbReference>
<protein>
    <recommendedName>
        <fullName evidence="1">HAT C-terminal dimerisation domain-containing protein</fullName>
    </recommendedName>
</protein>
<reference evidence="2 3" key="1">
    <citation type="submission" date="2022-05" db="EMBL/GenBank/DDBJ databases">
        <authorList>
            <consortium name="Genoscope - CEA"/>
            <person name="William W."/>
        </authorList>
    </citation>
    <scope>NUCLEOTIDE SEQUENCE [LARGE SCALE GENOMIC DNA]</scope>
</reference>
<dbReference type="PANTHER" id="PTHR37162:SF1">
    <property type="entry name" value="BED-TYPE DOMAIN-CONTAINING PROTEIN"/>
    <property type="match status" value="1"/>
</dbReference>
<organism evidence="2 3">
    <name type="scientific">Porites lobata</name>
    <dbReference type="NCBI Taxonomy" id="104759"/>
    <lineage>
        <taxon>Eukaryota</taxon>
        <taxon>Metazoa</taxon>
        <taxon>Cnidaria</taxon>
        <taxon>Anthozoa</taxon>
        <taxon>Hexacorallia</taxon>
        <taxon>Scleractinia</taxon>
        <taxon>Fungiina</taxon>
        <taxon>Poritidae</taxon>
        <taxon>Porites</taxon>
    </lineage>
</organism>
<dbReference type="EMBL" id="CALNXK010000001">
    <property type="protein sequence ID" value="CAH3032435.1"/>
    <property type="molecule type" value="Genomic_DNA"/>
</dbReference>
<evidence type="ECO:0000313" key="2">
    <source>
        <dbReference type="EMBL" id="CAH3032435.1"/>
    </source>
</evidence>
<evidence type="ECO:0000313" key="3">
    <source>
        <dbReference type="Proteomes" id="UP001159405"/>
    </source>
</evidence>
<dbReference type="Pfam" id="PF05699">
    <property type="entry name" value="Dimer_Tnp_hAT"/>
    <property type="match status" value="1"/>
</dbReference>
<feature type="domain" description="HAT C-terminal dimerisation" evidence="1">
    <location>
        <begin position="17"/>
        <end position="61"/>
    </location>
</feature>
<accession>A0ABN8MNC7</accession>